<evidence type="ECO:0000313" key="3">
    <source>
        <dbReference type="Proteomes" id="UP001271591"/>
    </source>
</evidence>
<organism evidence="2 3">
    <name type="scientific">Escherichia coli</name>
    <dbReference type="NCBI Taxonomy" id="562"/>
    <lineage>
        <taxon>Bacteria</taxon>
        <taxon>Pseudomonadati</taxon>
        <taxon>Pseudomonadota</taxon>
        <taxon>Gammaproteobacteria</taxon>
        <taxon>Enterobacterales</taxon>
        <taxon>Enterobacteriaceae</taxon>
        <taxon>Escherichia</taxon>
    </lineage>
</organism>
<name>A0AAP6B432_ECOLX</name>
<dbReference type="AlphaFoldDB" id="A0AAP6B432"/>
<dbReference type="Proteomes" id="UP001271591">
    <property type="component" value="Unassembled WGS sequence"/>
</dbReference>
<evidence type="ECO:0000313" key="2">
    <source>
        <dbReference type="EMBL" id="MDW9353651.1"/>
    </source>
</evidence>
<accession>A0AAP6B432</accession>
<keyword evidence="1" id="KW-0812">Transmembrane</keyword>
<sequence length="59" mass="6899">MIYTKKECVWLGFLLIGVAFLGFMADDFTDNIYTFIWIMNSFFGVFMLFMGVFISDDES</sequence>
<keyword evidence="1" id="KW-1133">Transmembrane helix</keyword>
<keyword evidence="1" id="KW-0472">Membrane</keyword>
<proteinExistence type="predicted"/>
<dbReference type="EMBL" id="JAWPMK010000006">
    <property type="protein sequence ID" value="MDW9353651.1"/>
    <property type="molecule type" value="Genomic_DNA"/>
</dbReference>
<evidence type="ECO:0000256" key="1">
    <source>
        <dbReference type="SAM" id="Phobius"/>
    </source>
</evidence>
<comment type="caution">
    <text evidence="2">The sequence shown here is derived from an EMBL/GenBank/DDBJ whole genome shotgun (WGS) entry which is preliminary data.</text>
</comment>
<dbReference type="RefSeq" id="WP_044705428.1">
    <property type="nucleotide sequence ID" value="NZ_JAETYH010000035.1"/>
</dbReference>
<protein>
    <submittedName>
        <fullName evidence="2">Uncharacterized protein</fullName>
    </submittedName>
</protein>
<feature type="transmembrane region" description="Helical" evidence="1">
    <location>
        <begin position="35"/>
        <end position="54"/>
    </location>
</feature>
<reference evidence="2" key="1">
    <citation type="submission" date="2023-10" db="EMBL/GenBank/DDBJ databases">
        <title>Draft Genome Sequence of a Shiga toxin-producing Escherichia coli strain from deer meat showing an IS-element integration in the B-subunit of the Shiga toxin Stx2b gene.</title>
        <authorList>
            <person name="Projahn M."/>
            <person name="Borowiak M."/>
        </authorList>
    </citation>
    <scope>NUCLEOTIDE SEQUENCE</scope>
    <source>
        <strain evidence="2">BfR-EC-18960</strain>
    </source>
</reference>
<gene>
    <name evidence="2" type="ORF">R8G00_30050</name>
</gene>